<sequence length="79" mass="8576">MHLSGEITAAPTLRPLIQDMTVTHPGGLYGVGMDHNATTQIYWAHGRLAAKRTGTCICPDPNAWVYAFMPLAGCSECMR</sequence>
<comment type="caution">
    <text evidence="1">The sequence shown here is derived from an EMBL/GenBank/DDBJ whole genome shotgun (WGS) entry which is preliminary data.</text>
</comment>
<protein>
    <submittedName>
        <fullName evidence="1">Uncharacterized protein</fullName>
    </submittedName>
</protein>
<organism evidence="1 2">
    <name type="scientific">Prorocentrum cordatum</name>
    <dbReference type="NCBI Taxonomy" id="2364126"/>
    <lineage>
        <taxon>Eukaryota</taxon>
        <taxon>Sar</taxon>
        <taxon>Alveolata</taxon>
        <taxon>Dinophyceae</taxon>
        <taxon>Prorocentrales</taxon>
        <taxon>Prorocentraceae</taxon>
        <taxon>Prorocentrum</taxon>
    </lineage>
</organism>
<dbReference type="Proteomes" id="UP001189429">
    <property type="component" value="Unassembled WGS sequence"/>
</dbReference>
<dbReference type="EMBL" id="CAUYUJ010019793">
    <property type="protein sequence ID" value="CAK0893700.1"/>
    <property type="molecule type" value="Genomic_DNA"/>
</dbReference>
<feature type="non-terminal residue" evidence="1">
    <location>
        <position position="79"/>
    </location>
</feature>
<proteinExistence type="predicted"/>
<keyword evidence="2" id="KW-1185">Reference proteome</keyword>
<evidence type="ECO:0000313" key="2">
    <source>
        <dbReference type="Proteomes" id="UP001189429"/>
    </source>
</evidence>
<evidence type="ECO:0000313" key="1">
    <source>
        <dbReference type="EMBL" id="CAK0893700.1"/>
    </source>
</evidence>
<reference evidence="1" key="1">
    <citation type="submission" date="2023-10" db="EMBL/GenBank/DDBJ databases">
        <authorList>
            <person name="Chen Y."/>
            <person name="Shah S."/>
            <person name="Dougan E. K."/>
            <person name="Thang M."/>
            <person name="Chan C."/>
        </authorList>
    </citation>
    <scope>NUCLEOTIDE SEQUENCE [LARGE SCALE GENOMIC DNA]</scope>
</reference>
<accession>A0ABN9X306</accession>
<name>A0ABN9X306_9DINO</name>
<gene>
    <name evidence="1" type="ORF">PCOR1329_LOCUS72958</name>
</gene>